<feature type="domain" description="Exonuclease VII large subunit C-terminal" evidence="8">
    <location>
        <begin position="128"/>
        <end position="463"/>
    </location>
</feature>
<keyword evidence="2 5" id="KW-0540">Nuclease</keyword>
<evidence type="ECO:0000256" key="5">
    <source>
        <dbReference type="HAMAP-Rule" id="MF_00378"/>
    </source>
</evidence>
<gene>
    <name evidence="5" type="primary">xseA</name>
    <name evidence="10" type="ORF">GXW78_00305</name>
</gene>
<evidence type="ECO:0000259" key="9">
    <source>
        <dbReference type="Pfam" id="PF13742"/>
    </source>
</evidence>
<dbReference type="Pfam" id="PF02601">
    <property type="entry name" value="Exonuc_VII_L"/>
    <property type="match status" value="1"/>
</dbReference>
<protein>
    <recommendedName>
        <fullName evidence="5">Exodeoxyribonuclease 7 large subunit</fullName>
        <ecNumber evidence="5">3.1.11.6</ecNumber>
    </recommendedName>
    <alternativeName>
        <fullName evidence="5">Exodeoxyribonuclease VII large subunit</fullName>
        <shortName evidence="5">Exonuclease VII large subunit</shortName>
    </alternativeName>
</protein>
<evidence type="ECO:0000256" key="2">
    <source>
        <dbReference type="ARBA" id="ARBA00022722"/>
    </source>
</evidence>
<evidence type="ECO:0000313" key="10">
    <source>
        <dbReference type="EMBL" id="MBR0648088.1"/>
    </source>
</evidence>
<evidence type="ECO:0000256" key="1">
    <source>
        <dbReference type="ARBA" id="ARBA00022490"/>
    </source>
</evidence>
<evidence type="ECO:0000313" key="11">
    <source>
        <dbReference type="Proteomes" id="UP000698752"/>
    </source>
</evidence>
<dbReference type="InterPro" id="IPR003753">
    <property type="entry name" value="Exonuc_VII_L"/>
</dbReference>
<comment type="caution">
    <text evidence="10">The sequence shown here is derived from an EMBL/GenBank/DDBJ whole genome shotgun (WGS) entry which is preliminary data.</text>
</comment>
<comment type="similarity">
    <text evidence="5 6">Belongs to the XseA family.</text>
</comment>
<dbReference type="RefSeq" id="WP_211864996.1">
    <property type="nucleotide sequence ID" value="NZ_JAAEDI010000001.1"/>
</dbReference>
<dbReference type="CDD" id="cd04489">
    <property type="entry name" value="ExoVII_LU_OBF"/>
    <property type="match status" value="1"/>
</dbReference>
<dbReference type="PANTHER" id="PTHR30008:SF0">
    <property type="entry name" value="EXODEOXYRIBONUCLEASE 7 LARGE SUBUNIT"/>
    <property type="match status" value="1"/>
</dbReference>
<evidence type="ECO:0000259" key="8">
    <source>
        <dbReference type="Pfam" id="PF02601"/>
    </source>
</evidence>
<name>A0ABS5EAN4_9PROT</name>
<dbReference type="NCBIfam" id="TIGR00237">
    <property type="entry name" value="xseA"/>
    <property type="match status" value="1"/>
</dbReference>
<dbReference type="HAMAP" id="MF_00378">
    <property type="entry name" value="Exonuc_7_L"/>
    <property type="match status" value="1"/>
</dbReference>
<comment type="function">
    <text evidence="5">Bidirectionally degrades single-stranded DNA into large acid-insoluble oligonucleotides, which are then degraded further into small acid-soluble oligonucleotides.</text>
</comment>
<accession>A0ABS5EAN4</accession>
<dbReference type="EC" id="3.1.11.6" evidence="5"/>
<keyword evidence="3 5" id="KW-0378">Hydrolase</keyword>
<evidence type="ECO:0000256" key="3">
    <source>
        <dbReference type="ARBA" id="ARBA00022801"/>
    </source>
</evidence>
<reference evidence="11" key="1">
    <citation type="journal article" date="2021" name="Syst. Appl. Microbiol.">
        <title>Roseomonas hellenica sp. nov., isolated from roots of wild-growing Alkanna tinctoria.</title>
        <authorList>
            <person name="Rat A."/>
            <person name="Naranjo H.D."/>
            <person name="Lebbe L."/>
            <person name="Cnockaert M."/>
            <person name="Krigas N."/>
            <person name="Grigoriadou K."/>
            <person name="Maloupa E."/>
            <person name="Willems A."/>
        </authorList>
    </citation>
    <scope>NUCLEOTIDE SEQUENCE [LARGE SCALE GENOMIC DNA]</scope>
    <source>
        <strain evidence="11">LMG 31159</strain>
    </source>
</reference>
<proteinExistence type="inferred from homology"/>
<evidence type="ECO:0000256" key="4">
    <source>
        <dbReference type="ARBA" id="ARBA00022839"/>
    </source>
</evidence>
<organism evidence="10 11">
    <name type="scientific">Neoroseomonas terrae</name>
    <dbReference type="NCBI Taxonomy" id="424799"/>
    <lineage>
        <taxon>Bacteria</taxon>
        <taxon>Pseudomonadati</taxon>
        <taxon>Pseudomonadota</taxon>
        <taxon>Alphaproteobacteria</taxon>
        <taxon>Acetobacterales</taxon>
        <taxon>Acetobacteraceae</taxon>
        <taxon>Neoroseomonas</taxon>
    </lineage>
</organism>
<dbReference type="PANTHER" id="PTHR30008">
    <property type="entry name" value="EXODEOXYRIBONUCLEASE 7 LARGE SUBUNIT"/>
    <property type="match status" value="1"/>
</dbReference>
<sequence>MDTPAASNIPEYAVSDLAGAIRRTLEGTFGRVRVRGEITELKRYPSGHIYLSLKDADAKIEAVIWKSAVRNLGTMPENGVEMIATGRISTYVDRSKYQLVIDRLEYAGEGALLARIEALRKRLLEEGLFDDARKKRIPRLPQVIGVVTSEKGAVIQDIRTTIARRFPRRILLWPVVVQGQGAAEQVAAAIRGFDAIAPGGRVPRPDVLIVARGGGSLEDLMAFNEEIVIRAVAACSIPLISAVGHETDTTLIDFASDRRAPTPTAAAELAVPARAEMAAALAQTGARLAQAAAGLLNAVRLRLLRAERRLPDVPARLAQSRQRVDDIGERLPRALVSLLERRRQSLATLRVPHPREGILARRAAVQGLALRLSAAWARQRDARATARALTRLSPAPVQALIRQRRTVLEGLSARLESASYQSVLARGFALVRDAEGHAVTAAKRVTAGQALRLTFADGEVRAQAEGGAPRGRKGQAPEQGSLL</sequence>
<keyword evidence="4 5" id="KW-0269">Exonuclease</keyword>
<keyword evidence="11" id="KW-1185">Reference proteome</keyword>
<dbReference type="InterPro" id="IPR025824">
    <property type="entry name" value="OB-fold_nuc-bd_dom"/>
</dbReference>
<dbReference type="InterPro" id="IPR020579">
    <property type="entry name" value="Exonuc_VII_lsu_C"/>
</dbReference>
<keyword evidence="1 5" id="KW-0963">Cytoplasm</keyword>
<dbReference type="Proteomes" id="UP000698752">
    <property type="component" value="Unassembled WGS sequence"/>
</dbReference>
<dbReference type="EMBL" id="JAAEDI010000001">
    <property type="protein sequence ID" value="MBR0648088.1"/>
    <property type="molecule type" value="Genomic_DNA"/>
</dbReference>
<feature type="domain" description="OB-fold nucleic acid binding" evidence="9">
    <location>
        <begin position="12"/>
        <end position="104"/>
    </location>
</feature>
<evidence type="ECO:0000256" key="6">
    <source>
        <dbReference type="RuleBase" id="RU004355"/>
    </source>
</evidence>
<dbReference type="Pfam" id="PF13742">
    <property type="entry name" value="tRNA_anti_2"/>
    <property type="match status" value="1"/>
</dbReference>
<comment type="subunit">
    <text evidence="5">Heterooligomer composed of large and small subunits.</text>
</comment>
<comment type="catalytic activity">
    <reaction evidence="5 6">
        <text>Exonucleolytic cleavage in either 5'- to 3'- or 3'- to 5'-direction to yield nucleoside 5'-phosphates.</text>
        <dbReference type="EC" id="3.1.11.6"/>
    </reaction>
</comment>
<comment type="subcellular location">
    <subcellularLocation>
        <location evidence="5 6">Cytoplasm</location>
    </subcellularLocation>
</comment>
<evidence type="ECO:0000256" key="7">
    <source>
        <dbReference type="SAM" id="MobiDB-lite"/>
    </source>
</evidence>
<feature type="region of interest" description="Disordered" evidence="7">
    <location>
        <begin position="463"/>
        <end position="483"/>
    </location>
</feature>